<dbReference type="RefSeq" id="WP_085887628.1">
    <property type="nucleotide sequence ID" value="NZ_FWFN01000003.1"/>
</dbReference>
<dbReference type="AlphaFoldDB" id="A0A1X6Z2K6"/>
<accession>A0A1X6Z2K6</accession>
<dbReference type="EMBL" id="FWFN01000003">
    <property type="protein sequence ID" value="SLN39054.1"/>
    <property type="molecule type" value="Genomic_DNA"/>
</dbReference>
<evidence type="ECO:0000256" key="3">
    <source>
        <dbReference type="ARBA" id="ARBA00022989"/>
    </source>
</evidence>
<gene>
    <name evidence="6" type="ORF">PSM7751_01761</name>
</gene>
<organism evidence="6 7">
    <name type="scientific">Pseudooceanicola marinus</name>
    <dbReference type="NCBI Taxonomy" id="396013"/>
    <lineage>
        <taxon>Bacteria</taxon>
        <taxon>Pseudomonadati</taxon>
        <taxon>Pseudomonadota</taxon>
        <taxon>Alphaproteobacteria</taxon>
        <taxon>Rhodobacterales</taxon>
        <taxon>Paracoccaceae</taxon>
        <taxon>Pseudooceanicola</taxon>
    </lineage>
</organism>
<dbReference type="PANTHER" id="PTHR35371">
    <property type="entry name" value="INNER MEMBRANE PROTEIN"/>
    <property type="match status" value="1"/>
</dbReference>
<evidence type="ECO:0000256" key="4">
    <source>
        <dbReference type="ARBA" id="ARBA00023136"/>
    </source>
</evidence>
<reference evidence="6 7" key="1">
    <citation type="submission" date="2017-03" db="EMBL/GenBank/DDBJ databases">
        <authorList>
            <person name="Afonso C.L."/>
            <person name="Miller P.J."/>
            <person name="Scott M.A."/>
            <person name="Spackman E."/>
            <person name="Goraichik I."/>
            <person name="Dimitrov K.M."/>
            <person name="Suarez D.L."/>
            <person name="Swayne D.E."/>
        </authorList>
    </citation>
    <scope>NUCLEOTIDE SEQUENCE [LARGE SCALE GENOMIC DNA]</scope>
    <source>
        <strain evidence="6 7">CECT 7751</strain>
    </source>
</reference>
<sequence length="129" mass="14022">MTTELIALAIVALEHVVLVFWSQMLLTRDVGPEGNAGPRDDLPDFSQQTGRLRRALANHTENFPFFIGAVAVVLLSGSANGVTATCALIYAAARAVYIPAYAFGWTPWRSVIFMCGFLATCVMYVAAFF</sequence>
<feature type="transmembrane region" description="Helical" evidence="5">
    <location>
        <begin position="63"/>
        <end position="91"/>
    </location>
</feature>
<evidence type="ECO:0000256" key="2">
    <source>
        <dbReference type="ARBA" id="ARBA00022692"/>
    </source>
</evidence>
<dbReference type="Proteomes" id="UP000193963">
    <property type="component" value="Unassembled WGS sequence"/>
</dbReference>
<keyword evidence="2 5" id="KW-0812">Transmembrane</keyword>
<feature type="transmembrane region" description="Helical" evidence="5">
    <location>
        <begin position="111"/>
        <end position="128"/>
    </location>
</feature>
<keyword evidence="7" id="KW-1185">Reference proteome</keyword>
<dbReference type="GO" id="GO:0016020">
    <property type="term" value="C:membrane"/>
    <property type="evidence" value="ECO:0007669"/>
    <property type="project" value="UniProtKB-SubCell"/>
</dbReference>
<dbReference type="InterPro" id="IPR023352">
    <property type="entry name" value="MAPEG-like_dom_sf"/>
</dbReference>
<dbReference type="OrthoDB" id="7743618at2"/>
<evidence type="ECO:0000313" key="7">
    <source>
        <dbReference type="Proteomes" id="UP000193963"/>
    </source>
</evidence>
<keyword evidence="4 5" id="KW-0472">Membrane</keyword>
<protein>
    <submittedName>
        <fullName evidence="6">MAPEG family protein</fullName>
    </submittedName>
</protein>
<name>A0A1X6Z2K6_9RHOB</name>
<feature type="transmembrane region" description="Helical" evidence="5">
    <location>
        <begin position="6"/>
        <end position="26"/>
    </location>
</feature>
<evidence type="ECO:0000256" key="5">
    <source>
        <dbReference type="SAM" id="Phobius"/>
    </source>
</evidence>
<comment type="subcellular location">
    <subcellularLocation>
        <location evidence="1">Membrane</location>
    </subcellularLocation>
</comment>
<proteinExistence type="predicted"/>
<dbReference type="Pfam" id="PF01124">
    <property type="entry name" value="MAPEG"/>
    <property type="match status" value="1"/>
</dbReference>
<dbReference type="PANTHER" id="PTHR35371:SF1">
    <property type="entry name" value="BLR7753 PROTEIN"/>
    <property type="match status" value="1"/>
</dbReference>
<evidence type="ECO:0000256" key="1">
    <source>
        <dbReference type="ARBA" id="ARBA00004370"/>
    </source>
</evidence>
<dbReference type="Gene3D" id="1.20.120.550">
    <property type="entry name" value="Membrane associated eicosanoid/glutathione metabolism-like domain"/>
    <property type="match status" value="1"/>
</dbReference>
<evidence type="ECO:0000313" key="6">
    <source>
        <dbReference type="EMBL" id="SLN39054.1"/>
    </source>
</evidence>
<keyword evidence="3 5" id="KW-1133">Transmembrane helix</keyword>
<dbReference type="SUPFAM" id="SSF161084">
    <property type="entry name" value="MAPEG domain-like"/>
    <property type="match status" value="1"/>
</dbReference>
<dbReference type="InterPro" id="IPR001129">
    <property type="entry name" value="Membr-assoc_MAPEG"/>
</dbReference>